<dbReference type="AlphaFoldDB" id="A0A6L7GB71"/>
<gene>
    <name evidence="3" type="ORF">GRI44_00215</name>
</gene>
<sequence length="88" mass="9450">MPDPKPTSSNRRAAWLIVIAVVVAIGIFWAWTRSEQAAREEQAAPIPPSTEWTTAPESEGVDVRLPETPMTNVPLEGPAPAEGNTSAE</sequence>
<dbReference type="Proteomes" id="UP000473531">
    <property type="component" value="Unassembled WGS sequence"/>
</dbReference>
<keyword evidence="4" id="KW-1185">Reference proteome</keyword>
<dbReference type="RefSeq" id="WP_160599320.1">
    <property type="nucleotide sequence ID" value="NZ_WTYU01000001.1"/>
</dbReference>
<protein>
    <submittedName>
        <fullName evidence="3">Uncharacterized protein</fullName>
    </submittedName>
</protein>
<keyword evidence="2" id="KW-0472">Membrane</keyword>
<feature type="transmembrane region" description="Helical" evidence="2">
    <location>
        <begin position="12"/>
        <end position="31"/>
    </location>
</feature>
<accession>A0A6L7GB71</accession>
<evidence type="ECO:0000313" key="3">
    <source>
        <dbReference type="EMBL" id="MXP13193.1"/>
    </source>
</evidence>
<organism evidence="3 4">
    <name type="scientific">Allopontixanthobacter confluentis</name>
    <dbReference type="NCBI Taxonomy" id="1849021"/>
    <lineage>
        <taxon>Bacteria</taxon>
        <taxon>Pseudomonadati</taxon>
        <taxon>Pseudomonadota</taxon>
        <taxon>Alphaproteobacteria</taxon>
        <taxon>Sphingomonadales</taxon>
        <taxon>Erythrobacteraceae</taxon>
        <taxon>Allopontixanthobacter</taxon>
    </lineage>
</organism>
<evidence type="ECO:0000256" key="1">
    <source>
        <dbReference type="SAM" id="MobiDB-lite"/>
    </source>
</evidence>
<comment type="caution">
    <text evidence="3">The sequence shown here is derived from an EMBL/GenBank/DDBJ whole genome shotgun (WGS) entry which is preliminary data.</text>
</comment>
<keyword evidence="2" id="KW-0812">Transmembrane</keyword>
<name>A0A6L7GB71_9SPHN</name>
<feature type="region of interest" description="Disordered" evidence="1">
    <location>
        <begin position="36"/>
        <end position="88"/>
    </location>
</feature>
<evidence type="ECO:0000313" key="4">
    <source>
        <dbReference type="Proteomes" id="UP000473531"/>
    </source>
</evidence>
<dbReference type="OrthoDB" id="17970at361177"/>
<proteinExistence type="predicted"/>
<reference evidence="3 4" key="1">
    <citation type="submission" date="2019-12" db="EMBL/GenBank/DDBJ databases">
        <title>Genomic-based taxomic classification of the family Erythrobacteraceae.</title>
        <authorList>
            <person name="Xu L."/>
        </authorList>
    </citation>
    <scope>NUCLEOTIDE SEQUENCE [LARGE SCALE GENOMIC DNA]</scope>
    <source>
        <strain evidence="3 4">KCTC 52259</strain>
    </source>
</reference>
<keyword evidence="2" id="KW-1133">Transmembrane helix</keyword>
<evidence type="ECO:0000256" key="2">
    <source>
        <dbReference type="SAM" id="Phobius"/>
    </source>
</evidence>
<dbReference type="EMBL" id="WTYU01000001">
    <property type="protein sequence ID" value="MXP13193.1"/>
    <property type="molecule type" value="Genomic_DNA"/>
</dbReference>